<dbReference type="Gene3D" id="3.30.420.10">
    <property type="entry name" value="Ribonuclease H-like superfamily/Ribonuclease H"/>
    <property type="match status" value="1"/>
</dbReference>
<name>A0A812R4W7_9DINO</name>
<protein>
    <recommendedName>
        <fullName evidence="2">Integrase catalytic domain-containing protein</fullName>
    </recommendedName>
</protein>
<dbReference type="SUPFAM" id="SSF53098">
    <property type="entry name" value="Ribonuclease H-like"/>
    <property type="match status" value="1"/>
</dbReference>
<keyword evidence="4" id="KW-1185">Reference proteome</keyword>
<evidence type="ECO:0000313" key="3">
    <source>
        <dbReference type="EMBL" id="CAE7419793.1"/>
    </source>
</evidence>
<feature type="compositionally biased region" description="Acidic residues" evidence="1">
    <location>
        <begin position="242"/>
        <end position="251"/>
    </location>
</feature>
<feature type="compositionally biased region" description="Acidic residues" evidence="1">
    <location>
        <begin position="221"/>
        <end position="233"/>
    </location>
</feature>
<dbReference type="GO" id="GO:0003676">
    <property type="term" value="F:nucleic acid binding"/>
    <property type="evidence" value="ECO:0007669"/>
    <property type="project" value="InterPro"/>
</dbReference>
<dbReference type="OrthoDB" id="430476at2759"/>
<gene>
    <name evidence="3" type="ORF">SNEC2469_LOCUS11524</name>
</gene>
<accession>A0A812R4W7</accession>
<dbReference type="GO" id="GO:0015074">
    <property type="term" value="P:DNA integration"/>
    <property type="evidence" value="ECO:0007669"/>
    <property type="project" value="InterPro"/>
</dbReference>
<dbReference type="InterPro" id="IPR012337">
    <property type="entry name" value="RNaseH-like_sf"/>
</dbReference>
<evidence type="ECO:0000256" key="1">
    <source>
        <dbReference type="SAM" id="MobiDB-lite"/>
    </source>
</evidence>
<sequence length="878" mass="96897">MRGGCPEIPSELCLFLIREIESARGDAMLRYQNIFVLDWRKLQRGGAMVHLFAGSQRWEHPDGKPSVSLDISRGFDLIDDALFHYLLELGRAGAIEALVGALPSGTFRFGVPTLTDEEKFKVDQDTVRRLHALMGLRNGDDKHKALHDWSKGWAHVVRSSEEVVQEGIGAVQKALSGGTQTLETRLCCMPCPHRTESAEDQAAASDAKATDHAIPLPGEMSEGEAEGAVEDDGGGVGAVQDNEWETPEADDPAFVLSESDKHRIKAENDKWKVIAEGCAEIAHEVVDIPMVEILPMKSAKAIVSALNRFYARLRSWGLPVYRLHSDRARELTDPLVTQWAAHRGIYKTTTVPEQPAGNGRAERLVGKLKQQARALLHSTDAGYALWPHAVRYSCEGLQRAQLHRLGMDVQPLVPFYSLVKFRARTWRDEQWGTRTPRLYATTLVYRNFVPEPEPPQGEASEAEEVLRLPETEGMLKAFQSCGGTALADLLKIAGEEGDTDEHTDEPASQPDARILLEGRRLASISAMREQEQALVKELQAGHVELAMSTAELLEQMDNSVSCIESLLESLSGQTTSEWESEGQSRSDISLRALDAESDVLQTKMVPIAEVAKDIENWKSALSDELSSVTTVHKAGFIISEEEARSLESNPEVEVLRVPGKVVASIKPPFKRKARFVACGNYLTRPKESKSPTLDRHDLYSAGLDSFALRTQLAIGAYKRWHCASLDVKTAFLTAPLQQPRATSKTGKERIVLVRVPRVMVLAGLVPPGSWMRVEGALYGLQESPHSWGNFRDGKLQCLTWRTPSGKKVFLEQCASDVSVWLIKSEGLVVGLCGSVLNQSMPANQVDFAFAVSKLKSAMVEYGFTNGITSSIYFLSIRT</sequence>
<dbReference type="EMBL" id="CAJNJA010018302">
    <property type="protein sequence ID" value="CAE7419793.1"/>
    <property type="molecule type" value="Genomic_DNA"/>
</dbReference>
<dbReference type="InterPro" id="IPR036397">
    <property type="entry name" value="RNaseH_sf"/>
</dbReference>
<dbReference type="AlphaFoldDB" id="A0A812R4W7"/>
<dbReference type="Proteomes" id="UP000601435">
    <property type="component" value="Unassembled WGS sequence"/>
</dbReference>
<feature type="domain" description="Integrase catalytic" evidence="2">
    <location>
        <begin position="248"/>
        <end position="422"/>
    </location>
</feature>
<dbReference type="InterPro" id="IPR001584">
    <property type="entry name" value="Integrase_cat-core"/>
</dbReference>
<evidence type="ECO:0000259" key="2">
    <source>
        <dbReference type="PROSITE" id="PS50994"/>
    </source>
</evidence>
<comment type="caution">
    <text evidence="3">The sequence shown here is derived from an EMBL/GenBank/DDBJ whole genome shotgun (WGS) entry which is preliminary data.</text>
</comment>
<dbReference type="PROSITE" id="PS50994">
    <property type="entry name" value="INTEGRASE"/>
    <property type="match status" value="1"/>
</dbReference>
<proteinExistence type="predicted"/>
<reference evidence="3" key="1">
    <citation type="submission" date="2021-02" db="EMBL/GenBank/DDBJ databases">
        <authorList>
            <person name="Dougan E. K."/>
            <person name="Rhodes N."/>
            <person name="Thang M."/>
            <person name="Chan C."/>
        </authorList>
    </citation>
    <scope>NUCLEOTIDE SEQUENCE</scope>
</reference>
<evidence type="ECO:0000313" key="4">
    <source>
        <dbReference type="Proteomes" id="UP000601435"/>
    </source>
</evidence>
<feature type="region of interest" description="Disordered" evidence="1">
    <location>
        <begin position="198"/>
        <end position="257"/>
    </location>
</feature>
<organism evidence="3 4">
    <name type="scientific">Symbiodinium necroappetens</name>
    <dbReference type="NCBI Taxonomy" id="1628268"/>
    <lineage>
        <taxon>Eukaryota</taxon>
        <taxon>Sar</taxon>
        <taxon>Alveolata</taxon>
        <taxon>Dinophyceae</taxon>
        <taxon>Suessiales</taxon>
        <taxon>Symbiodiniaceae</taxon>
        <taxon>Symbiodinium</taxon>
    </lineage>
</organism>